<dbReference type="RefSeq" id="WP_338782144.1">
    <property type="nucleotide sequence ID" value="NZ_CP147407.1"/>
</dbReference>
<dbReference type="InterPro" id="IPR013549">
    <property type="entry name" value="DUF1731"/>
</dbReference>
<reference evidence="4 5" key="1">
    <citation type="submission" date="2024-02" db="EMBL/GenBank/DDBJ databases">
        <title>Seven novel Bacillus-like species.</title>
        <authorList>
            <person name="Liu G."/>
        </authorList>
    </citation>
    <scope>NUCLEOTIDE SEQUENCE [LARGE SCALE GENOMIC DNA]</scope>
    <source>
        <strain evidence="4 5">FJAT-52054</strain>
    </source>
</reference>
<dbReference type="InterPro" id="IPR036291">
    <property type="entry name" value="NAD(P)-bd_dom_sf"/>
</dbReference>
<evidence type="ECO:0000313" key="4">
    <source>
        <dbReference type="EMBL" id="WXB98951.1"/>
    </source>
</evidence>
<dbReference type="EMBL" id="CP147407">
    <property type="protein sequence ID" value="WXB98951.1"/>
    <property type="molecule type" value="Genomic_DNA"/>
</dbReference>
<dbReference type="PANTHER" id="PTHR11092">
    <property type="entry name" value="SUGAR NUCLEOTIDE EPIMERASE RELATED"/>
    <property type="match status" value="1"/>
</dbReference>
<dbReference type="CDD" id="cd05242">
    <property type="entry name" value="SDR_a8"/>
    <property type="match status" value="1"/>
</dbReference>
<dbReference type="Proteomes" id="UP001377337">
    <property type="component" value="Chromosome"/>
</dbReference>
<comment type="similarity">
    <text evidence="1">Belongs to the NAD(P)-dependent epimerase/dehydratase family. SDR39U1 subfamily.</text>
</comment>
<name>A0ABZ2NMA4_9BACI</name>
<dbReference type="PANTHER" id="PTHR11092:SF0">
    <property type="entry name" value="EPIMERASE FAMILY PROTEIN SDR39U1"/>
    <property type="match status" value="1"/>
</dbReference>
<dbReference type="InterPro" id="IPR001509">
    <property type="entry name" value="Epimerase_deHydtase"/>
</dbReference>
<gene>
    <name evidence="4" type="ORF">WCV65_03985</name>
</gene>
<accession>A0ABZ2NMA4</accession>
<feature type="domain" description="DUF1731" evidence="3">
    <location>
        <begin position="244"/>
        <end position="292"/>
    </location>
</feature>
<keyword evidence="5" id="KW-1185">Reference proteome</keyword>
<dbReference type="Pfam" id="PF08338">
    <property type="entry name" value="DUF1731"/>
    <property type="match status" value="1"/>
</dbReference>
<dbReference type="Pfam" id="PF01370">
    <property type="entry name" value="Epimerase"/>
    <property type="match status" value="1"/>
</dbReference>
<dbReference type="NCBIfam" id="TIGR01777">
    <property type="entry name" value="yfcH"/>
    <property type="match status" value="1"/>
</dbReference>
<feature type="domain" description="NAD-dependent epimerase/dehydratase" evidence="2">
    <location>
        <begin position="5"/>
        <end position="117"/>
    </location>
</feature>
<evidence type="ECO:0000313" key="5">
    <source>
        <dbReference type="Proteomes" id="UP001377337"/>
    </source>
</evidence>
<dbReference type="Gene3D" id="3.40.50.720">
    <property type="entry name" value="NAD(P)-binding Rossmann-like Domain"/>
    <property type="match status" value="1"/>
</dbReference>
<organism evidence="4 5">
    <name type="scientific">Metabacillus sediminis</name>
    <dbReference type="NCBI Taxonomy" id="3117746"/>
    <lineage>
        <taxon>Bacteria</taxon>
        <taxon>Bacillati</taxon>
        <taxon>Bacillota</taxon>
        <taxon>Bacilli</taxon>
        <taxon>Bacillales</taxon>
        <taxon>Bacillaceae</taxon>
        <taxon>Metabacillus</taxon>
    </lineage>
</organism>
<protein>
    <submittedName>
        <fullName evidence="4">TIGR01777 family oxidoreductase</fullName>
    </submittedName>
</protein>
<evidence type="ECO:0000256" key="1">
    <source>
        <dbReference type="ARBA" id="ARBA00009353"/>
    </source>
</evidence>
<proteinExistence type="inferred from homology"/>
<evidence type="ECO:0000259" key="3">
    <source>
        <dbReference type="Pfam" id="PF08338"/>
    </source>
</evidence>
<dbReference type="InterPro" id="IPR010099">
    <property type="entry name" value="SDR39U1"/>
</dbReference>
<evidence type="ECO:0000259" key="2">
    <source>
        <dbReference type="Pfam" id="PF01370"/>
    </source>
</evidence>
<sequence>MKKKVVLAGGTGFIGQYLNDRFAEAGYDVKVISRGSKIHSWDRFDSIVEAIEGSDMLINLAGKSVNCRYNEKNKAEIFSSRTDTTEMLGKAILQCANPPSLWINSSTATIYRHAEDRAMTEENGEIGSGFSVDVAKAWEKSFFSFDLPNTRQAALRIAIVLGDGGVMTPYRNLAKFGLGGVQGSGRQMFSWIHVEDVYRIIQFIRENEHLRGVFNTAAPKPISNQEFMSEVRKAMNIKFGLPSPKWMLEMGAVFIRTETELVLKSRWVIPERLEREGFTFKYPDMKSALGEILRKEVQRG</sequence>
<dbReference type="SUPFAM" id="SSF51735">
    <property type="entry name" value="NAD(P)-binding Rossmann-fold domains"/>
    <property type="match status" value="1"/>
</dbReference>